<evidence type="ECO:0000256" key="1">
    <source>
        <dbReference type="SAM" id="SignalP"/>
    </source>
</evidence>
<dbReference type="Gene3D" id="1.10.530.10">
    <property type="match status" value="1"/>
</dbReference>
<evidence type="ECO:0000313" key="3">
    <source>
        <dbReference type="EMBL" id="MFC6396146.1"/>
    </source>
</evidence>
<keyword evidence="4" id="KW-1185">Reference proteome</keyword>
<gene>
    <name evidence="3" type="ORF">ACFP57_03965</name>
</gene>
<dbReference type="EMBL" id="JBHSUA010000009">
    <property type="protein sequence ID" value="MFC6396146.1"/>
    <property type="molecule type" value="Genomic_DNA"/>
</dbReference>
<name>A0ABW1X2Q9_9ACTN</name>
<reference evidence="4" key="1">
    <citation type="journal article" date="2019" name="Int. J. Syst. Evol. Microbiol.">
        <title>The Global Catalogue of Microorganisms (GCM) 10K type strain sequencing project: providing services to taxonomists for standard genome sequencing and annotation.</title>
        <authorList>
            <consortium name="The Broad Institute Genomics Platform"/>
            <consortium name="The Broad Institute Genome Sequencing Center for Infectious Disease"/>
            <person name="Wu L."/>
            <person name="Ma J."/>
        </authorList>
    </citation>
    <scope>NUCLEOTIDE SEQUENCE [LARGE SCALE GENOMIC DNA]</scope>
    <source>
        <strain evidence="4">CGMCC 1.15277</strain>
    </source>
</reference>
<protein>
    <submittedName>
        <fullName evidence="3">Phage tail tip lysozyme</fullName>
    </submittedName>
</protein>
<accession>A0ABW1X2Q9</accession>
<proteinExistence type="predicted"/>
<feature type="domain" description="Phage tail lysozyme" evidence="2">
    <location>
        <begin position="43"/>
        <end position="179"/>
    </location>
</feature>
<comment type="caution">
    <text evidence="3">The sequence shown here is derived from an EMBL/GenBank/DDBJ whole genome shotgun (WGS) entry which is preliminary data.</text>
</comment>
<evidence type="ECO:0000259" key="2">
    <source>
        <dbReference type="Pfam" id="PF18013"/>
    </source>
</evidence>
<dbReference type="RefSeq" id="WP_343885233.1">
    <property type="nucleotide sequence ID" value="NZ_BAAAKI010000004.1"/>
</dbReference>
<organism evidence="3 4">
    <name type="scientific">Luteococcus sanguinis</name>
    <dbReference type="NCBI Taxonomy" id="174038"/>
    <lineage>
        <taxon>Bacteria</taxon>
        <taxon>Bacillati</taxon>
        <taxon>Actinomycetota</taxon>
        <taxon>Actinomycetes</taxon>
        <taxon>Propionibacteriales</taxon>
        <taxon>Propionibacteriaceae</taxon>
        <taxon>Luteococcus</taxon>
    </lineage>
</organism>
<evidence type="ECO:0000313" key="4">
    <source>
        <dbReference type="Proteomes" id="UP001596266"/>
    </source>
</evidence>
<dbReference type="InterPro" id="IPR041219">
    <property type="entry name" value="Phage_lysozyme2"/>
</dbReference>
<feature type="chain" id="PRO_5046872160" evidence="1">
    <location>
        <begin position="25"/>
        <end position="180"/>
    </location>
</feature>
<feature type="signal peptide" evidence="1">
    <location>
        <begin position="1"/>
        <end position="24"/>
    </location>
</feature>
<dbReference type="Proteomes" id="UP001596266">
    <property type="component" value="Unassembled WGS sequence"/>
</dbReference>
<dbReference type="Pfam" id="PF18013">
    <property type="entry name" value="Phage_lysozyme2"/>
    <property type="match status" value="1"/>
</dbReference>
<keyword evidence="1" id="KW-0732">Signal</keyword>
<sequence>MPRSTTALTAVAVGAAVALGTMTAAPTTAEASTITASARVLSNNQVAYNYFVTKGLTRQQSAAVVGNFMQESGSPINPKARQYGGPGMGIAQWSRGSRWSQLVRYASKTKRSPYALRTQLDFVWVELNGSEKRALKKLRATKTTAAATMSFSAYYERCAPRYCANGTRIRNANKVFKLYA</sequence>